<keyword evidence="3" id="KW-1000">Mitochondrion outer membrane</keyword>
<name>A0A1F8AHY6_9EURO</name>
<evidence type="ECO:0000256" key="3">
    <source>
        <dbReference type="ARBA" id="ARBA00022787"/>
    </source>
</evidence>
<comment type="subcellular location">
    <subcellularLocation>
        <location evidence="1">Mitochondrion outer membrane</location>
        <topology evidence="1">Peripheral membrane protein</topology>
    </subcellularLocation>
</comment>
<keyword evidence="8" id="KW-1185">Reference proteome</keyword>
<keyword evidence="5" id="KW-0496">Mitochondrion</keyword>
<evidence type="ECO:0000256" key="5">
    <source>
        <dbReference type="ARBA" id="ARBA00023128"/>
    </source>
</evidence>
<proteinExistence type="inferred from homology"/>
<keyword evidence="4" id="KW-0809">Transit peptide</keyword>
<dbReference type="Proteomes" id="UP000179179">
    <property type="component" value="Unassembled WGS sequence"/>
</dbReference>
<dbReference type="OrthoDB" id="430436at2759"/>
<dbReference type="Gene3D" id="3.40.50.720">
    <property type="entry name" value="NAD(P)-binding Rossmann-like Domain"/>
    <property type="match status" value="1"/>
</dbReference>
<dbReference type="EMBL" id="LYCR01000001">
    <property type="protein sequence ID" value="OGM51311.1"/>
    <property type="molecule type" value="Genomic_DNA"/>
</dbReference>
<evidence type="ECO:0000256" key="6">
    <source>
        <dbReference type="ARBA" id="ARBA00023136"/>
    </source>
</evidence>
<accession>A0A1F8AHY6</accession>
<organism evidence="7 8">
    <name type="scientific">Aspergillus bombycis</name>
    <dbReference type="NCBI Taxonomy" id="109264"/>
    <lineage>
        <taxon>Eukaryota</taxon>
        <taxon>Fungi</taxon>
        <taxon>Dikarya</taxon>
        <taxon>Ascomycota</taxon>
        <taxon>Pezizomycotina</taxon>
        <taxon>Eurotiomycetes</taxon>
        <taxon>Eurotiomycetidae</taxon>
        <taxon>Eurotiales</taxon>
        <taxon>Aspergillaceae</taxon>
        <taxon>Aspergillus</taxon>
    </lineage>
</organism>
<comment type="similarity">
    <text evidence="2">Belongs to the FMP52 family.</text>
</comment>
<dbReference type="RefSeq" id="XP_022395028.1">
    <property type="nucleotide sequence ID" value="XM_022527551.1"/>
</dbReference>
<evidence type="ECO:0000256" key="1">
    <source>
        <dbReference type="ARBA" id="ARBA00004450"/>
    </source>
</evidence>
<evidence type="ECO:0008006" key="9">
    <source>
        <dbReference type="Google" id="ProtNLM"/>
    </source>
</evidence>
<dbReference type="PANTHER" id="PTHR14097">
    <property type="entry name" value="OXIDOREDUCTASE HTATIP2"/>
    <property type="match status" value="1"/>
</dbReference>
<comment type="caution">
    <text evidence="7">The sequence shown here is derived from an EMBL/GenBank/DDBJ whole genome shotgun (WGS) entry which is preliminary data.</text>
</comment>
<dbReference type="GO" id="GO:0005741">
    <property type="term" value="C:mitochondrial outer membrane"/>
    <property type="evidence" value="ECO:0007669"/>
    <property type="project" value="UniProtKB-SubCell"/>
</dbReference>
<dbReference type="AlphaFoldDB" id="A0A1F8AHY6"/>
<dbReference type="InterPro" id="IPR036291">
    <property type="entry name" value="NAD(P)-bd_dom_sf"/>
</dbReference>
<evidence type="ECO:0000313" key="8">
    <source>
        <dbReference type="Proteomes" id="UP000179179"/>
    </source>
</evidence>
<dbReference type="GeneID" id="34443811"/>
<sequence>MVSALLIGGTGLGSHLLKNLVLHPTIVSINTFSRRNPSNANILSEKLEPFVSPDTSQWAEGIRHLSSPPDLFFSAFGTTRAAAGSFEAQYKLEHDLHLELAKAAKAAGSRVCVLISSPFANENSSMAYARMKGQIEEGIKALKFQKTIILQPGIILGARGESRVGEAIAQEVVKVIGLIFPSIRDMMGQDAQVIARAAVTAGLRALEETNSANTAAIEIIKRGELLQHASP</sequence>
<dbReference type="GO" id="GO:0051170">
    <property type="term" value="P:import into nucleus"/>
    <property type="evidence" value="ECO:0007669"/>
    <property type="project" value="TreeGrafter"/>
</dbReference>
<evidence type="ECO:0000256" key="2">
    <source>
        <dbReference type="ARBA" id="ARBA00006617"/>
    </source>
</evidence>
<dbReference type="PANTHER" id="PTHR14097:SF7">
    <property type="entry name" value="OXIDOREDUCTASE HTATIP2"/>
    <property type="match status" value="1"/>
</dbReference>
<protein>
    <recommendedName>
        <fullName evidence="9">NAD(P)-binding domain-containing protein</fullName>
    </recommendedName>
</protein>
<evidence type="ECO:0000313" key="7">
    <source>
        <dbReference type="EMBL" id="OGM51311.1"/>
    </source>
</evidence>
<keyword evidence="6" id="KW-0472">Membrane</keyword>
<gene>
    <name evidence="7" type="ORF">ABOM_000421</name>
</gene>
<reference evidence="7 8" key="1">
    <citation type="journal article" date="2016" name="Genome Biol. Evol.">
        <title>Draft genome sequence of an aflatoxigenic Aspergillus species, A. bombycis.</title>
        <authorList>
            <person name="Moore G.G."/>
            <person name="Mack B.M."/>
            <person name="Beltz S.B."/>
            <person name="Gilbert M.K."/>
        </authorList>
    </citation>
    <scope>NUCLEOTIDE SEQUENCE [LARGE SCALE GENOMIC DNA]</scope>
    <source>
        <strain evidence="8">NRRL 26010</strain>
    </source>
</reference>
<dbReference type="FunFam" id="3.40.50.720:FF:000366">
    <property type="entry name" value="Protein FMP52, mitochondrial"/>
    <property type="match status" value="1"/>
</dbReference>
<dbReference type="STRING" id="109264.A0A1F8AHY6"/>
<evidence type="ECO:0000256" key="4">
    <source>
        <dbReference type="ARBA" id="ARBA00022946"/>
    </source>
</evidence>
<dbReference type="SUPFAM" id="SSF51735">
    <property type="entry name" value="NAD(P)-binding Rossmann-fold domains"/>
    <property type="match status" value="1"/>
</dbReference>